<dbReference type="GO" id="GO:0051707">
    <property type="term" value="P:response to other organism"/>
    <property type="evidence" value="ECO:0007669"/>
    <property type="project" value="UniProtKB-ARBA"/>
</dbReference>
<evidence type="ECO:0000256" key="14">
    <source>
        <dbReference type="SAM" id="MobiDB-lite"/>
    </source>
</evidence>
<keyword evidence="6" id="KW-0732">Signal</keyword>
<comment type="caution">
    <text evidence="16">The sequence shown here is derived from an EMBL/GenBank/DDBJ whole genome shotgun (WGS) entry which is preliminary data.</text>
</comment>
<dbReference type="Pfam" id="PF23598">
    <property type="entry name" value="LRR_14"/>
    <property type="match status" value="1"/>
</dbReference>
<evidence type="ECO:0000256" key="9">
    <source>
        <dbReference type="ARBA" id="ARBA00022821"/>
    </source>
</evidence>
<evidence type="ECO:0000256" key="12">
    <source>
        <dbReference type="ARBA" id="ARBA00023157"/>
    </source>
</evidence>
<keyword evidence="10" id="KW-0067">ATP-binding</keyword>
<evidence type="ECO:0000256" key="7">
    <source>
        <dbReference type="ARBA" id="ARBA00022737"/>
    </source>
</evidence>
<dbReference type="SUPFAM" id="SSF52540">
    <property type="entry name" value="P-loop containing nucleoside triphosphate hydrolases"/>
    <property type="match status" value="1"/>
</dbReference>
<evidence type="ECO:0000259" key="15">
    <source>
        <dbReference type="SMART" id="SM00768"/>
    </source>
</evidence>
<dbReference type="Gene3D" id="3.80.10.10">
    <property type="entry name" value="Ribonuclease Inhibitor"/>
    <property type="match status" value="1"/>
</dbReference>
<keyword evidence="8" id="KW-0547">Nucleotide-binding</keyword>
<reference evidence="16" key="2">
    <citation type="submission" date="2019-07" db="EMBL/GenBank/DDBJ databases">
        <authorList>
            <person name="Yang Y."/>
            <person name="Bocs S."/>
            <person name="Baudouin L."/>
        </authorList>
    </citation>
    <scope>NUCLEOTIDE SEQUENCE</scope>
    <source>
        <tissue evidence="16">Spear leaf of Hainan Tall coconut</tissue>
    </source>
</reference>
<evidence type="ECO:0000256" key="13">
    <source>
        <dbReference type="ARBA" id="ARBA00023180"/>
    </source>
</evidence>
<evidence type="ECO:0000256" key="3">
    <source>
        <dbReference type="ARBA" id="ARBA00022475"/>
    </source>
</evidence>
<proteinExistence type="inferred from homology"/>
<dbReference type="Pfam" id="PF07983">
    <property type="entry name" value="X8"/>
    <property type="match status" value="1"/>
</dbReference>
<keyword evidence="5" id="KW-0449">Lipoprotein</keyword>
<dbReference type="AlphaFoldDB" id="A0A8K0HSL4"/>
<dbReference type="GO" id="GO:0006952">
    <property type="term" value="P:defense response"/>
    <property type="evidence" value="ECO:0007669"/>
    <property type="project" value="UniProtKB-KW"/>
</dbReference>
<feature type="domain" description="X8" evidence="15">
    <location>
        <begin position="294"/>
        <end position="378"/>
    </location>
</feature>
<evidence type="ECO:0000256" key="5">
    <source>
        <dbReference type="ARBA" id="ARBA00022622"/>
    </source>
</evidence>
<name>A0A8K0HSL4_COCNU</name>
<dbReference type="GO" id="GO:0098552">
    <property type="term" value="C:side of membrane"/>
    <property type="evidence" value="ECO:0007669"/>
    <property type="project" value="UniProtKB-KW"/>
</dbReference>
<dbReference type="GO" id="GO:0043531">
    <property type="term" value="F:ADP binding"/>
    <property type="evidence" value="ECO:0007669"/>
    <property type="project" value="InterPro"/>
</dbReference>
<dbReference type="InterPro" id="IPR027417">
    <property type="entry name" value="P-loop_NTPase"/>
</dbReference>
<dbReference type="Pfam" id="PF18052">
    <property type="entry name" value="Rx_N"/>
    <property type="match status" value="1"/>
</dbReference>
<accession>A0A8K0HSL4</accession>
<comment type="subcellular location">
    <subcellularLocation>
        <location evidence="1">Cell membrane</location>
        <topology evidence="1">Lipid-anchor</topology>
        <topology evidence="1">GPI-anchor</topology>
    </subcellularLocation>
</comment>
<evidence type="ECO:0000313" key="17">
    <source>
        <dbReference type="Proteomes" id="UP000797356"/>
    </source>
</evidence>
<dbReference type="InterPro" id="IPR012946">
    <property type="entry name" value="X8"/>
</dbReference>
<dbReference type="Gene3D" id="1.20.5.4130">
    <property type="match status" value="1"/>
</dbReference>
<keyword evidence="17" id="KW-1185">Reference proteome</keyword>
<dbReference type="Pfam" id="PF00560">
    <property type="entry name" value="LRR_1"/>
    <property type="match status" value="1"/>
</dbReference>
<comment type="similarity">
    <text evidence="2">Belongs to the disease resistance NB-LRR family.</text>
</comment>
<keyword evidence="3" id="KW-1003">Cell membrane</keyword>
<evidence type="ECO:0000256" key="2">
    <source>
        <dbReference type="ARBA" id="ARBA00008894"/>
    </source>
</evidence>
<dbReference type="InterPro" id="IPR055414">
    <property type="entry name" value="LRR_R13L4/SHOC2-like"/>
</dbReference>
<dbReference type="InterPro" id="IPR041118">
    <property type="entry name" value="Rx_N"/>
</dbReference>
<dbReference type="SMART" id="SM00369">
    <property type="entry name" value="LRR_TYP"/>
    <property type="match status" value="3"/>
</dbReference>
<keyword evidence="12" id="KW-1015">Disulfide bond</keyword>
<keyword evidence="9" id="KW-0611">Plant defense</keyword>
<dbReference type="OrthoDB" id="417697at2759"/>
<dbReference type="GO" id="GO:0005524">
    <property type="term" value="F:ATP binding"/>
    <property type="evidence" value="ECO:0007669"/>
    <property type="project" value="UniProtKB-KW"/>
</dbReference>
<dbReference type="Gene3D" id="1.10.8.430">
    <property type="entry name" value="Helical domain of apoptotic protease-activating factors"/>
    <property type="match status" value="1"/>
</dbReference>
<evidence type="ECO:0000256" key="6">
    <source>
        <dbReference type="ARBA" id="ARBA00022729"/>
    </source>
</evidence>
<dbReference type="SMART" id="SM00768">
    <property type="entry name" value="X8"/>
    <property type="match status" value="1"/>
</dbReference>
<keyword evidence="13" id="KW-0325">Glycoprotein</keyword>
<dbReference type="InterPro" id="IPR002182">
    <property type="entry name" value="NB-ARC"/>
</dbReference>
<dbReference type="Gene3D" id="3.40.50.300">
    <property type="entry name" value="P-loop containing nucleotide triphosphate hydrolases"/>
    <property type="match status" value="1"/>
</dbReference>
<dbReference type="GO" id="GO:0005886">
    <property type="term" value="C:plasma membrane"/>
    <property type="evidence" value="ECO:0007669"/>
    <property type="project" value="UniProtKB-SubCell"/>
</dbReference>
<keyword evidence="11" id="KW-0472">Membrane</keyword>
<dbReference type="PRINTS" id="PR00364">
    <property type="entry name" value="DISEASERSIST"/>
</dbReference>
<dbReference type="Gene3D" id="1.20.58.1040">
    <property type="match status" value="1"/>
</dbReference>
<evidence type="ECO:0000256" key="10">
    <source>
        <dbReference type="ARBA" id="ARBA00022840"/>
    </source>
</evidence>
<dbReference type="GO" id="GO:0009506">
    <property type="term" value="C:plasmodesma"/>
    <property type="evidence" value="ECO:0007669"/>
    <property type="project" value="UniProtKB-ARBA"/>
</dbReference>
<feature type="region of interest" description="Disordered" evidence="14">
    <location>
        <begin position="520"/>
        <end position="540"/>
    </location>
</feature>
<dbReference type="SUPFAM" id="SSF52058">
    <property type="entry name" value="L domain-like"/>
    <property type="match status" value="1"/>
</dbReference>
<evidence type="ECO:0000256" key="4">
    <source>
        <dbReference type="ARBA" id="ARBA00022614"/>
    </source>
</evidence>
<organism evidence="16 17">
    <name type="scientific">Cocos nucifera</name>
    <name type="common">Coconut palm</name>
    <dbReference type="NCBI Taxonomy" id="13894"/>
    <lineage>
        <taxon>Eukaryota</taxon>
        <taxon>Viridiplantae</taxon>
        <taxon>Streptophyta</taxon>
        <taxon>Embryophyta</taxon>
        <taxon>Tracheophyta</taxon>
        <taxon>Spermatophyta</taxon>
        <taxon>Magnoliopsida</taxon>
        <taxon>Liliopsida</taxon>
        <taxon>Arecaceae</taxon>
        <taxon>Arecoideae</taxon>
        <taxon>Cocoseae</taxon>
        <taxon>Attaleinae</taxon>
        <taxon>Cocos</taxon>
    </lineage>
</organism>
<dbReference type="PANTHER" id="PTHR36766">
    <property type="entry name" value="PLANT BROAD-SPECTRUM MILDEW RESISTANCE PROTEIN RPW8"/>
    <property type="match status" value="1"/>
</dbReference>
<evidence type="ECO:0000256" key="8">
    <source>
        <dbReference type="ARBA" id="ARBA00022741"/>
    </source>
</evidence>
<dbReference type="InterPro" id="IPR032675">
    <property type="entry name" value="LRR_dom_sf"/>
</dbReference>
<dbReference type="PROSITE" id="PS51450">
    <property type="entry name" value="LRR"/>
    <property type="match status" value="1"/>
</dbReference>
<dbReference type="InterPro" id="IPR003591">
    <property type="entry name" value="Leu-rich_rpt_typical-subtyp"/>
</dbReference>
<evidence type="ECO:0000256" key="11">
    <source>
        <dbReference type="ARBA" id="ARBA00023136"/>
    </source>
</evidence>
<reference evidence="16" key="1">
    <citation type="journal article" date="2017" name="Gigascience">
        <title>The genome draft of coconut (Cocos nucifera).</title>
        <authorList>
            <person name="Xiao Y."/>
            <person name="Xu P."/>
            <person name="Fan H."/>
            <person name="Baudouin L."/>
            <person name="Xia W."/>
            <person name="Bocs S."/>
            <person name="Xu J."/>
            <person name="Li Q."/>
            <person name="Guo A."/>
            <person name="Zhou L."/>
            <person name="Li J."/>
            <person name="Wu Y."/>
            <person name="Ma Z."/>
            <person name="Armero A."/>
            <person name="Issali A.E."/>
            <person name="Liu N."/>
            <person name="Peng M."/>
            <person name="Yang Y."/>
        </authorList>
    </citation>
    <scope>NUCLEOTIDE SEQUENCE</scope>
    <source>
        <tissue evidence="16">Spear leaf of Hainan Tall coconut</tissue>
    </source>
</reference>
<dbReference type="Proteomes" id="UP000797356">
    <property type="component" value="Chromosome 1"/>
</dbReference>
<keyword evidence="7" id="KW-0677">Repeat</keyword>
<protein>
    <submittedName>
        <fullName evidence="16">Putative mucin-2</fullName>
    </submittedName>
</protein>
<keyword evidence="5" id="KW-0336">GPI-anchor</keyword>
<evidence type="ECO:0000256" key="1">
    <source>
        <dbReference type="ARBA" id="ARBA00004609"/>
    </source>
</evidence>
<gene>
    <name evidence="16" type="ORF">COCNU_01G000050</name>
</gene>
<evidence type="ECO:0000313" key="16">
    <source>
        <dbReference type="EMBL" id="KAG1326071.1"/>
    </source>
</evidence>
<dbReference type="FunFam" id="1.20.58.1040:FF:000001">
    <property type="entry name" value="Glucan endo-1,3-beta-glucosidase 4"/>
    <property type="match status" value="1"/>
</dbReference>
<keyword evidence="4" id="KW-0433">Leucine-rich repeat</keyword>
<dbReference type="InterPro" id="IPR042197">
    <property type="entry name" value="Apaf_helical"/>
</dbReference>
<dbReference type="InterPro" id="IPR001611">
    <property type="entry name" value="Leu-rich_rpt"/>
</dbReference>
<sequence length="953" mass="104837">MFPFSTLKTLDKSNNKKILKIMNFIKNSKSFVFVETLVDGEISLGDGFVQSTIQKAIAACMTLPYPDIPIVLNVKSSVAPSGVEIAEFTERMTKSVNRHALIRERILGLFAEISHVRGFEQKKLSWEEELVFPSSYRELLDHDDWSISANKTTVHDTFTPVTNPATTPITVPSTNPAPTVVTVPSTNPVTVFPTNPTTAPITVPPLNPVPAPIMNPVPAPITVPATNPMPTPVTTPVVPVTNPATTPTTLPVNPPVTNPVTTYPYPPSGSTPSVTTPVTVPSTVPVSPTVSGQTWCVAKTGASDAALQMALDYACGIGGADCSAIQPTGGCYNPNTLQAHASYAFNSYYLKNPVPTSCDFGGTATIVDVNPSSEMCMYPSSSSVSGFNPASTSTGSSSGSSVLNTNNSGGSSTVFGSDNPTSATSNSFSLSAGWTLLLFVLTIAYITDPQNGFSEEFKQLERMLQQIRVVLRDAEEREIRDAGVELWLKELKEVAYDLEDVIDRCQYEVLQAQVEERSASEAGRKRKREQEPEEEEEKTTLAQLVCNDPKVQKYLSLKGWICVSVDFDVTRLTKAIIESLTGEPCSLMELSMLQEHLKMKAGGKRVLLVLDDVWNEQQSRWDSLKLPFVGAEVVGIIMTTRNDSVAKIMQTRPPFYLGYLPDDHCWPLFHNVVFGGPVTNEKSNLVGIGRQIVKKCRGLPLAVKVIGGLLRLFKMHDMMHHLAEFISKKECHAVVDEKPCGIPFEARHLYMQGDKIFMKPQSSSKTKALRTLLLSSRYQIVHTTKCPSILQNMQRLRALELDWVTIDELMDSIGNLKHLLYLYIDSGSRFPRSLCFLFNLQILDLTSSSLAELPEGLENLVNLRHLGLSECKITSLPESIRHLRNLQTLDLKSCSDLAELPVGLGRLTSLRHLRLCESGIKRLPESICQLHNLQTLDLSRCRLLTELPASMET</sequence>
<dbReference type="EMBL" id="CM017872">
    <property type="protein sequence ID" value="KAG1326071.1"/>
    <property type="molecule type" value="Genomic_DNA"/>
</dbReference>
<dbReference type="Pfam" id="PF00931">
    <property type="entry name" value="NB-ARC"/>
    <property type="match status" value="1"/>
</dbReference>
<dbReference type="PANTHER" id="PTHR36766:SF70">
    <property type="entry name" value="DISEASE RESISTANCE PROTEIN RGA4"/>
    <property type="match status" value="1"/>
</dbReference>